<keyword evidence="2" id="KW-0804">Transcription</keyword>
<gene>
    <name evidence="4" type="primary">RPC40</name>
    <name evidence="4" type="ORF">IWQ62_003299</name>
</gene>
<evidence type="ECO:0000313" key="5">
    <source>
        <dbReference type="Proteomes" id="UP001150925"/>
    </source>
</evidence>
<dbReference type="InterPro" id="IPR050518">
    <property type="entry name" value="Rpo3/RPB3_RNA_Pol_subunit"/>
</dbReference>
<dbReference type="EMBL" id="JANBPY010000861">
    <property type="protein sequence ID" value="KAJ1963167.1"/>
    <property type="molecule type" value="Genomic_DNA"/>
</dbReference>
<dbReference type="GO" id="GO:0006351">
    <property type="term" value="P:DNA-templated transcription"/>
    <property type="evidence" value="ECO:0007669"/>
    <property type="project" value="InterPro"/>
</dbReference>
<dbReference type="Pfam" id="PF01193">
    <property type="entry name" value="RNA_pol_L"/>
    <property type="match status" value="1"/>
</dbReference>
<evidence type="ECO:0000256" key="1">
    <source>
        <dbReference type="ARBA" id="ARBA00022478"/>
    </source>
</evidence>
<dbReference type="GO" id="GO:0005666">
    <property type="term" value="C:RNA polymerase III complex"/>
    <property type="evidence" value="ECO:0007669"/>
    <property type="project" value="TreeGrafter"/>
</dbReference>
<dbReference type="PANTHER" id="PTHR11800">
    <property type="entry name" value="DNA-DIRECTED RNA POLYMERASE"/>
    <property type="match status" value="1"/>
</dbReference>
<dbReference type="AlphaFoldDB" id="A0A9W8AV30"/>
<dbReference type="SUPFAM" id="SSF56553">
    <property type="entry name" value="Insert subdomain of RNA polymerase alpha subunit"/>
    <property type="match status" value="1"/>
</dbReference>
<organism evidence="4 5">
    <name type="scientific">Dispira parvispora</name>
    <dbReference type="NCBI Taxonomy" id="1520584"/>
    <lineage>
        <taxon>Eukaryota</taxon>
        <taxon>Fungi</taxon>
        <taxon>Fungi incertae sedis</taxon>
        <taxon>Zoopagomycota</taxon>
        <taxon>Kickxellomycotina</taxon>
        <taxon>Dimargaritomycetes</taxon>
        <taxon>Dimargaritales</taxon>
        <taxon>Dimargaritaceae</taxon>
        <taxon>Dispira</taxon>
    </lineage>
</organism>
<dbReference type="GO" id="GO:0005736">
    <property type="term" value="C:RNA polymerase I complex"/>
    <property type="evidence" value="ECO:0007669"/>
    <property type="project" value="TreeGrafter"/>
</dbReference>
<dbReference type="InterPro" id="IPR036643">
    <property type="entry name" value="RNApol_insert_sf"/>
</dbReference>
<feature type="domain" description="DNA-directed RNA polymerase RpoA/D/Rpb3-type" evidence="3">
    <location>
        <begin position="57"/>
        <end position="86"/>
    </location>
</feature>
<sequence>MPYDLDHVVLEAEEVTNVSSANYPFHAANGHGKLFGLEGFKQKMQIKIWWVSPNEMEFDLIGCDASLANAFRRILIAEVPTMAIEQVFIMNNTGIVQDEVLAQRLGLIPIKADPELFNYKT</sequence>
<dbReference type="GO" id="GO:0055029">
    <property type="term" value="C:nuclear DNA-directed RNA polymerase complex"/>
    <property type="evidence" value="ECO:0007669"/>
    <property type="project" value="UniProtKB-ARBA"/>
</dbReference>
<dbReference type="SUPFAM" id="SSF55257">
    <property type="entry name" value="RBP11-like subunits of RNA polymerase"/>
    <property type="match status" value="1"/>
</dbReference>
<evidence type="ECO:0000259" key="3">
    <source>
        <dbReference type="Pfam" id="PF01193"/>
    </source>
</evidence>
<name>A0A9W8AV30_9FUNG</name>
<evidence type="ECO:0000313" key="4">
    <source>
        <dbReference type="EMBL" id="KAJ1963167.1"/>
    </source>
</evidence>
<evidence type="ECO:0000256" key="2">
    <source>
        <dbReference type="ARBA" id="ARBA00023163"/>
    </source>
</evidence>
<reference evidence="4" key="1">
    <citation type="submission" date="2022-07" db="EMBL/GenBank/DDBJ databases">
        <title>Phylogenomic reconstructions and comparative analyses of Kickxellomycotina fungi.</title>
        <authorList>
            <person name="Reynolds N.K."/>
            <person name="Stajich J.E."/>
            <person name="Barry K."/>
            <person name="Grigoriev I.V."/>
            <person name="Crous P."/>
            <person name="Smith M.E."/>
        </authorList>
    </citation>
    <scope>NUCLEOTIDE SEQUENCE</scope>
    <source>
        <strain evidence="4">RSA 1196</strain>
    </source>
</reference>
<proteinExistence type="predicted"/>
<dbReference type="GO" id="GO:0046983">
    <property type="term" value="F:protein dimerization activity"/>
    <property type="evidence" value="ECO:0007669"/>
    <property type="project" value="InterPro"/>
</dbReference>
<dbReference type="InterPro" id="IPR036603">
    <property type="entry name" value="RBP11-like"/>
</dbReference>
<dbReference type="InterPro" id="IPR011263">
    <property type="entry name" value="DNA-dir_RNA_pol_RpoA/D/Rpb3"/>
</dbReference>
<dbReference type="Gene3D" id="3.30.1360.10">
    <property type="entry name" value="RNA polymerase, RBP11-like subunit"/>
    <property type="match status" value="1"/>
</dbReference>
<dbReference type="Proteomes" id="UP001150925">
    <property type="component" value="Unassembled WGS sequence"/>
</dbReference>
<feature type="non-terminal residue" evidence="4">
    <location>
        <position position="1"/>
    </location>
</feature>
<dbReference type="PANTHER" id="PTHR11800:SF13">
    <property type="entry name" value="DNA-DIRECTED RNA POLYMERASES I AND III SUBUNIT RPAC1"/>
    <property type="match status" value="1"/>
</dbReference>
<protein>
    <submittedName>
        <fullName evidence="4">DNA-directed RNA polymerase core subunit rpc40</fullName>
    </submittedName>
</protein>
<dbReference type="OrthoDB" id="270173at2759"/>
<keyword evidence="5" id="KW-1185">Reference proteome</keyword>
<dbReference type="GO" id="GO:0003899">
    <property type="term" value="F:DNA-directed RNA polymerase activity"/>
    <property type="evidence" value="ECO:0007669"/>
    <property type="project" value="InterPro"/>
</dbReference>
<accession>A0A9W8AV30</accession>
<comment type="caution">
    <text evidence="4">The sequence shown here is derived from an EMBL/GenBank/DDBJ whole genome shotgun (WGS) entry which is preliminary data.</text>
</comment>
<keyword evidence="1 4" id="KW-0240">DNA-directed RNA polymerase</keyword>